<reference evidence="3" key="1">
    <citation type="submission" date="2014-07" db="EMBL/GenBank/DDBJ databases">
        <authorList>
            <person name="Monot Marc"/>
        </authorList>
    </citation>
    <scope>NUCLEOTIDE SEQUENCE</scope>
    <source>
        <strain evidence="3">7032989</strain>
        <strain evidence="1">7032994</strain>
    </source>
</reference>
<dbReference type="AlphaFoldDB" id="A0A069B1D6"/>
<accession>A0A069B1D6</accession>
<proteinExistence type="predicted"/>
<sequence>MTIDLEGFKINYNIINKKAMNRKSKSNSITREKSPLAGRLFKLEGLKTT</sequence>
<organism evidence="3">
    <name type="scientific">Clostridioides difficile</name>
    <name type="common">Peptoclostridium difficile</name>
    <dbReference type="NCBI Taxonomy" id="1496"/>
    <lineage>
        <taxon>Bacteria</taxon>
        <taxon>Bacillati</taxon>
        <taxon>Bacillota</taxon>
        <taxon>Clostridia</taxon>
        <taxon>Peptostreptococcales</taxon>
        <taxon>Peptostreptococcaceae</taxon>
        <taxon>Clostridioides</taxon>
    </lineage>
</organism>
<gene>
    <name evidence="3" type="ORF">BN1095_710016</name>
    <name evidence="2" type="ORF">BN1096_610012</name>
    <name evidence="1" type="ORF">BN1097_600009</name>
</gene>
<evidence type="ECO:0000313" key="1">
    <source>
        <dbReference type="EMBL" id="CDS86788.1"/>
    </source>
</evidence>
<protein>
    <submittedName>
        <fullName evidence="3">Uncharacterized protein</fullName>
    </submittedName>
</protein>
<evidence type="ECO:0000313" key="2">
    <source>
        <dbReference type="EMBL" id="CDS87097.1"/>
    </source>
</evidence>
<evidence type="ECO:0000313" key="3">
    <source>
        <dbReference type="EMBL" id="CDT74606.1"/>
    </source>
</evidence>
<dbReference type="EMBL" id="LK932515">
    <property type="protein sequence ID" value="CDS87097.1"/>
    <property type="molecule type" value="Genomic_DNA"/>
</dbReference>
<name>A0A069B1D6_CLODI</name>
<dbReference type="EMBL" id="LK933416">
    <property type="protein sequence ID" value="CDT74606.1"/>
    <property type="molecule type" value="Genomic_DNA"/>
</dbReference>
<dbReference type="EMBL" id="LK932399">
    <property type="protein sequence ID" value="CDS86788.1"/>
    <property type="molecule type" value="Genomic_DNA"/>
</dbReference>